<keyword evidence="5" id="KW-1185">Reference proteome</keyword>
<dbReference type="Proteomes" id="UP000053051">
    <property type="component" value="Unassembled WGS sequence"/>
</dbReference>
<dbReference type="OrthoDB" id="9780707at2"/>
<name>M1WR81_9NOST</name>
<dbReference type="NCBIfam" id="NF005968">
    <property type="entry name" value="PRK08057.1-2"/>
    <property type="match status" value="1"/>
</dbReference>
<comment type="caution">
    <text evidence="4">The sequence shown here is derived from an EMBL/GenBank/DDBJ whole genome shotgun (WGS) entry which is preliminary data.</text>
</comment>
<keyword evidence="3 4" id="KW-0560">Oxidoreductase</keyword>
<dbReference type="UniPathway" id="UPA00148"/>
<dbReference type="GO" id="GO:0016994">
    <property type="term" value="F:precorrin-6A reductase activity"/>
    <property type="evidence" value="ECO:0007669"/>
    <property type="project" value="UniProtKB-EC"/>
</dbReference>
<evidence type="ECO:0000313" key="4">
    <source>
        <dbReference type="EMBL" id="CCH66784.1"/>
    </source>
</evidence>
<dbReference type="GO" id="GO:0009236">
    <property type="term" value="P:cobalamin biosynthetic process"/>
    <property type="evidence" value="ECO:0007669"/>
    <property type="project" value="UniProtKB-UniPathway"/>
</dbReference>
<proteinExistence type="predicted"/>
<dbReference type="AlphaFoldDB" id="M1WR81"/>
<dbReference type="PANTHER" id="PTHR36925:SF1">
    <property type="entry name" value="COBALT-PRECORRIN-6A REDUCTASE"/>
    <property type="match status" value="1"/>
</dbReference>
<evidence type="ECO:0000256" key="3">
    <source>
        <dbReference type="ARBA" id="ARBA00023002"/>
    </source>
</evidence>
<dbReference type="EC" id="1.3.1.54" evidence="4"/>
<evidence type="ECO:0000313" key="5">
    <source>
        <dbReference type="Proteomes" id="UP000053051"/>
    </source>
</evidence>
<protein>
    <submittedName>
        <fullName evidence="4">Cobalt-precorrin-6x reductase</fullName>
        <ecNumber evidence="4">1.3.1.54</ecNumber>
    </submittedName>
</protein>
<dbReference type="PANTHER" id="PTHR36925">
    <property type="entry name" value="COBALT-PRECORRIN-6A REDUCTASE"/>
    <property type="match status" value="1"/>
</dbReference>
<evidence type="ECO:0000256" key="1">
    <source>
        <dbReference type="ARBA" id="ARBA00004953"/>
    </source>
</evidence>
<gene>
    <name evidence="4" type="ORF">RINTHH_6290</name>
</gene>
<keyword evidence="2" id="KW-0169">Cobalamin biosynthesis</keyword>
<evidence type="ECO:0000256" key="2">
    <source>
        <dbReference type="ARBA" id="ARBA00022573"/>
    </source>
</evidence>
<dbReference type="PROSITE" id="PS51014">
    <property type="entry name" value="COBK_CBIJ"/>
    <property type="match status" value="1"/>
</dbReference>
<accession>M1WR81</accession>
<dbReference type="NCBIfam" id="TIGR00715">
    <property type="entry name" value="precor6x_red"/>
    <property type="match status" value="1"/>
</dbReference>
<comment type="pathway">
    <text evidence="1">Cofactor biosynthesis; adenosylcobalamin biosynthesis.</text>
</comment>
<dbReference type="RefSeq" id="WP_008232622.1">
    <property type="nucleotide sequence ID" value="NZ_CAIY01000027.1"/>
</dbReference>
<dbReference type="EMBL" id="CAIY01000027">
    <property type="protein sequence ID" value="CCH66784.1"/>
    <property type="molecule type" value="Genomic_DNA"/>
</dbReference>
<reference evidence="5" key="2">
    <citation type="submission" date="2016-01" db="EMBL/GenBank/DDBJ databases">
        <title>Diatom-associated endosymboitic cyanobacterium lacks core nitrogen metabolism enzymes.</title>
        <authorList>
            <person name="Hilton J.A."/>
            <person name="Foster R.A."/>
            <person name="Tripp H.J."/>
            <person name="Carter B.J."/>
            <person name="Zehr J.P."/>
            <person name="Villareal T.A."/>
        </authorList>
    </citation>
    <scope>NUCLEOTIDE SEQUENCE [LARGE SCALE GENOMIC DNA]</scope>
    <source>
        <strain evidence="5">HH01</strain>
    </source>
</reference>
<sequence>MAYRKLLILGGTNEANQLVRQVVNLPNLKVILSLAGCTHNYGSIPITLIKGGFGGTDGLIKYLHNEAIDFLIDATHPFSIQISSNVANAAQKLGLSRLMLVRPQWENITNNWIEVDSFEIAAINLVKERSKRVFLAIGKQQLEVFSCLPHIWFLMRVVEGVAKDTVIPMGKLLVSKGPFDMLSEKQLLIDYQIDTIVSKNSGGNATYSKILSAAKLGIKVIMIRRPQMPKGEKVTDVGGAMAWLSNKL</sequence>
<reference evidence="4 5" key="1">
    <citation type="submission" date="2012-05" db="EMBL/GenBank/DDBJ databases">
        <authorList>
            <person name="Hilton J."/>
        </authorList>
    </citation>
    <scope>NUCLEOTIDE SEQUENCE [LARGE SCALE GENOMIC DNA]</scope>
    <source>
        <strain evidence="4 5">HH01</strain>
    </source>
</reference>
<organism evidence="4 5">
    <name type="scientific">Richelia intracellularis HH01</name>
    <dbReference type="NCBI Taxonomy" id="1165094"/>
    <lineage>
        <taxon>Bacteria</taxon>
        <taxon>Bacillati</taxon>
        <taxon>Cyanobacteriota</taxon>
        <taxon>Cyanophyceae</taxon>
        <taxon>Nostocales</taxon>
        <taxon>Nostocaceae</taxon>
        <taxon>Richelia</taxon>
    </lineage>
</organism>
<dbReference type="Pfam" id="PF02571">
    <property type="entry name" value="CbiJ"/>
    <property type="match status" value="1"/>
</dbReference>
<dbReference type="InterPro" id="IPR003723">
    <property type="entry name" value="Precorrin-6x_reduct"/>
</dbReference>
<dbReference type="STRING" id="1165094.RINTHH_6290"/>